<organism evidence="1 2">
    <name type="scientific">Tahibacter amnicola</name>
    <dbReference type="NCBI Taxonomy" id="2976241"/>
    <lineage>
        <taxon>Bacteria</taxon>
        <taxon>Pseudomonadati</taxon>
        <taxon>Pseudomonadota</taxon>
        <taxon>Gammaproteobacteria</taxon>
        <taxon>Lysobacterales</taxon>
        <taxon>Rhodanobacteraceae</taxon>
        <taxon>Tahibacter</taxon>
    </lineage>
</organism>
<keyword evidence="2" id="KW-1185">Reference proteome</keyword>
<dbReference type="RefSeq" id="WP_261695880.1">
    <property type="nucleotide sequence ID" value="NZ_CP104694.1"/>
</dbReference>
<dbReference type="EMBL" id="CP104694">
    <property type="protein sequence ID" value="UXI68921.1"/>
    <property type="molecule type" value="Genomic_DNA"/>
</dbReference>
<dbReference type="Proteomes" id="UP001064632">
    <property type="component" value="Chromosome"/>
</dbReference>
<name>A0ABY6BJZ7_9GAMM</name>
<gene>
    <name evidence="1" type="ORF">N4264_04495</name>
</gene>
<proteinExistence type="predicted"/>
<protein>
    <submittedName>
        <fullName evidence="1">Uncharacterized protein</fullName>
    </submittedName>
</protein>
<accession>A0ABY6BJZ7</accession>
<evidence type="ECO:0000313" key="2">
    <source>
        <dbReference type="Proteomes" id="UP001064632"/>
    </source>
</evidence>
<sequence length="123" mass="13509">MAPLGSSLPRSPSLTPFQEQLHYATEDLETALHLYAAEDYFSALTLAACAEEEFDLALRAIGELPPSARPVQREVPYSMLAARLAAAALLISAIGYLRVLRSYFAIDESAQVRHFLRAMKVSP</sequence>
<reference evidence="1" key="1">
    <citation type="submission" date="2022-09" db="EMBL/GenBank/DDBJ databases">
        <title>Tahibacter sp. nov., isolated from a fresh water.</title>
        <authorList>
            <person name="Baek J.H."/>
            <person name="Lee J.K."/>
            <person name="Kim J.M."/>
            <person name="Jeon C.O."/>
        </authorList>
    </citation>
    <scope>NUCLEOTIDE SEQUENCE</scope>
    <source>
        <strain evidence="1">W38</strain>
    </source>
</reference>
<evidence type="ECO:0000313" key="1">
    <source>
        <dbReference type="EMBL" id="UXI68921.1"/>
    </source>
</evidence>